<gene>
    <name evidence="3" type="ORF">FRACYDRAFT_233415</name>
</gene>
<accession>A0A1E7FYM8</accession>
<proteinExistence type="predicted"/>
<keyword evidence="4" id="KW-1185">Reference proteome</keyword>
<evidence type="ECO:0000313" key="3">
    <source>
        <dbReference type="EMBL" id="OEU23245.1"/>
    </source>
</evidence>
<evidence type="ECO:0000259" key="2">
    <source>
        <dbReference type="Pfam" id="PF05368"/>
    </source>
</evidence>
<dbReference type="EMBL" id="KV784353">
    <property type="protein sequence ID" value="OEU23245.1"/>
    <property type="molecule type" value="Genomic_DNA"/>
</dbReference>
<feature type="compositionally biased region" description="Polar residues" evidence="1">
    <location>
        <begin position="156"/>
        <end position="167"/>
    </location>
</feature>
<dbReference type="Pfam" id="PF05368">
    <property type="entry name" value="NmrA"/>
    <property type="match status" value="1"/>
</dbReference>
<feature type="compositionally biased region" description="Low complexity" evidence="1">
    <location>
        <begin position="145"/>
        <end position="155"/>
    </location>
</feature>
<feature type="region of interest" description="Disordered" evidence="1">
    <location>
        <begin position="27"/>
        <end position="193"/>
    </location>
</feature>
<feature type="compositionally biased region" description="Polar residues" evidence="1">
    <location>
        <begin position="27"/>
        <end position="41"/>
    </location>
</feature>
<protein>
    <recommendedName>
        <fullName evidence="2">NmrA-like domain-containing protein</fullName>
    </recommendedName>
</protein>
<feature type="domain" description="NmrA-like" evidence="2">
    <location>
        <begin position="219"/>
        <end position="306"/>
    </location>
</feature>
<feature type="compositionally biased region" description="Basic and acidic residues" evidence="1">
    <location>
        <begin position="106"/>
        <end position="117"/>
    </location>
</feature>
<dbReference type="Gene3D" id="3.40.50.720">
    <property type="entry name" value="NAD(P)-binding Rossmann-like Domain"/>
    <property type="match status" value="1"/>
</dbReference>
<organism evidence="3 4">
    <name type="scientific">Fragilariopsis cylindrus CCMP1102</name>
    <dbReference type="NCBI Taxonomy" id="635003"/>
    <lineage>
        <taxon>Eukaryota</taxon>
        <taxon>Sar</taxon>
        <taxon>Stramenopiles</taxon>
        <taxon>Ochrophyta</taxon>
        <taxon>Bacillariophyta</taxon>
        <taxon>Bacillariophyceae</taxon>
        <taxon>Bacillariophycidae</taxon>
        <taxon>Bacillariales</taxon>
        <taxon>Bacillariaceae</taxon>
        <taxon>Fragilariopsis</taxon>
    </lineage>
</organism>
<evidence type="ECO:0000256" key="1">
    <source>
        <dbReference type="SAM" id="MobiDB-lite"/>
    </source>
</evidence>
<dbReference type="InParanoid" id="A0A1E7FYM8"/>
<sequence>MTRYNTTTAEENGIGNVDYLVNRVRSTAPSNYNNSQNSNRHGYQHNYYHDDGVNDDDNITEQTTTDTMTRSSRNSSGTRVSLEDNYSRAMSRMKRGGDFYPNYDRQSFREEENEKRTTTTSRSSGNGNGKKNGSRISSNYNNTALLSSRLSGSSGNRKNQNRTTSRQGSEEYPAGSKRSNLHKDSRLSRGSINSANTTASTIIKKMVEKRTISGKDPSEETIAIFGAYGVTGNHFLKFAMEAGYKVQALILPGMEMNDVACNDNLQLVTGSFDEDEKIRKVVKGATYVVCLLNDCDRSLHHQDQENLPPPIGNTDESDVDNSFSLSLNFMHNLVPILEESATCRVLLYQASSLAIDSKGSAPILTKMVKKLAVRKNWRETKREQDRIVKYVVNQTKNAAFNYIITRPSDYMIRDKPSRKKLAASKSQPGPFPVTNIDLAEFTLCALRMNKVYNSCPYVVQDGI</sequence>
<name>A0A1E7FYM8_9STRA</name>
<reference evidence="3 4" key="1">
    <citation type="submission" date="2016-09" db="EMBL/GenBank/DDBJ databases">
        <title>Extensive genetic diversity and differential bi-allelic expression allows diatom success in the polar Southern Ocean.</title>
        <authorList>
            <consortium name="DOE Joint Genome Institute"/>
            <person name="Mock T."/>
            <person name="Otillar R.P."/>
            <person name="Strauss J."/>
            <person name="Dupont C."/>
            <person name="Frickenhaus S."/>
            <person name="Maumus F."/>
            <person name="Mcmullan M."/>
            <person name="Sanges R."/>
            <person name="Schmutz J."/>
            <person name="Toseland A."/>
            <person name="Valas R."/>
            <person name="Veluchamy A."/>
            <person name="Ward B.J."/>
            <person name="Allen A."/>
            <person name="Barry K."/>
            <person name="Falciatore A."/>
            <person name="Ferrante M."/>
            <person name="Fortunato A.E."/>
            <person name="Gloeckner G."/>
            <person name="Gruber A."/>
            <person name="Hipkin R."/>
            <person name="Janech M."/>
            <person name="Kroth P."/>
            <person name="Leese F."/>
            <person name="Lindquist E."/>
            <person name="Lyon B.R."/>
            <person name="Martin J."/>
            <person name="Mayer C."/>
            <person name="Parker M."/>
            <person name="Quesneville H."/>
            <person name="Raymond J."/>
            <person name="Uhlig C."/>
            <person name="Valentin K.U."/>
            <person name="Worden A.Z."/>
            <person name="Armbrust E.V."/>
            <person name="Bowler C."/>
            <person name="Green B."/>
            <person name="Moulton V."/>
            <person name="Van Oosterhout C."/>
            <person name="Grigoriev I."/>
        </authorList>
    </citation>
    <scope>NUCLEOTIDE SEQUENCE [LARGE SCALE GENOMIC DNA]</scope>
    <source>
        <strain evidence="3 4">CCMP1102</strain>
    </source>
</reference>
<dbReference type="KEGG" id="fcy:FRACYDRAFT_233415"/>
<dbReference type="AlphaFoldDB" id="A0A1E7FYM8"/>
<feature type="compositionally biased region" description="Low complexity" evidence="1">
    <location>
        <begin position="118"/>
        <end position="135"/>
    </location>
</feature>
<dbReference type="Proteomes" id="UP000095751">
    <property type="component" value="Unassembled WGS sequence"/>
</dbReference>
<dbReference type="OrthoDB" id="47941at2759"/>
<dbReference type="InterPro" id="IPR036291">
    <property type="entry name" value="NAD(P)-bd_dom_sf"/>
</dbReference>
<evidence type="ECO:0000313" key="4">
    <source>
        <dbReference type="Proteomes" id="UP000095751"/>
    </source>
</evidence>
<dbReference type="InterPro" id="IPR008030">
    <property type="entry name" value="NmrA-like"/>
</dbReference>
<dbReference type="SUPFAM" id="SSF51735">
    <property type="entry name" value="NAD(P)-binding Rossmann-fold domains"/>
    <property type="match status" value="1"/>
</dbReference>
<feature type="compositionally biased region" description="Polar residues" evidence="1">
    <location>
        <begin position="60"/>
        <end position="79"/>
    </location>
</feature>